<dbReference type="Proteomes" id="UP001058974">
    <property type="component" value="Chromosome 1"/>
</dbReference>
<evidence type="ECO:0000256" key="4">
    <source>
        <dbReference type="ARBA" id="ARBA00023136"/>
    </source>
</evidence>
<feature type="transmembrane region" description="Helical" evidence="5">
    <location>
        <begin position="145"/>
        <end position="167"/>
    </location>
</feature>
<feature type="transmembrane region" description="Helical" evidence="5">
    <location>
        <begin position="15"/>
        <end position="33"/>
    </location>
</feature>
<dbReference type="PANTHER" id="PTHR33514">
    <property type="entry name" value="PROTEIN ABCI12, CHLOROPLASTIC"/>
    <property type="match status" value="1"/>
</dbReference>
<comment type="subcellular location">
    <subcellularLocation>
        <location evidence="1">Membrane</location>
        <topology evidence="1">Multi-pass membrane protein</topology>
    </subcellularLocation>
</comment>
<dbReference type="Pfam" id="PF02361">
    <property type="entry name" value="CbiQ"/>
    <property type="match status" value="1"/>
</dbReference>
<evidence type="ECO:0000256" key="5">
    <source>
        <dbReference type="SAM" id="Phobius"/>
    </source>
</evidence>
<feature type="non-terminal residue" evidence="6">
    <location>
        <position position="1"/>
    </location>
</feature>
<keyword evidence="3 5" id="KW-1133">Transmembrane helix</keyword>
<protein>
    <submittedName>
        <fullName evidence="6">Variant 2</fullName>
    </submittedName>
</protein>
<feature type="transmembrane region" description="Helical" evidence="5">
    <location>
        <begin position="73"/>
        <end position="93"/>
    </location>
</feature>
<dbReference type="PANTHER" id="PTHR33514:SF13">
    <property type="entry name" value="PROTEIN ABCI12, CHLOROPLASTIC"/>
    <property type="match status" value="1"/>
</dbReference>
<dbReference type="GO" id="GO:0005886">
    <property type="term" value="C:plasma membrane"/>
    <property type="evidence" value="ECO:0007669"/>
    <property type="project" value="UniProtKB-ARBA"/>
</dbReference>
<keyword evidence="2 5" id="KW-0812">Transmembrane</keyword>
<gene>
    <name evidence="6" type="ORF">KIW84_014985</name>
</gene>
<dbReference type="AlphaFoldDB" id="A0A9D5H043"/>
<proteinExistence type="predicted"/>
<name>A0A9D5H043_PEA</name>
<dbReference type="EMBL" id="JAMSHJ010000001">
    <property type="protein sequence ID" value="KAI5447347.1"/>
    <property type="molecule type" value="Genomic_DNA"/>
</dbReference>
<reference evidence="6 7" key="1">
    <citation type="journal article" date="2022" name="Nat. Genet.">
        <title>Improved pea reference genome and pan-genome highlight genomic features and evolutionary characteristics.</title>
        <authorList>
            <person name="Yang T."/>
            <person name="Liu R."/>
            <person name="Luo Y."/>
            <person name="Hu S."/>
            <person name="Wang D."/>
            <person name="Wang C."/>
            <person name="Pandey M.K."/>
            <person name="Ge S."/>
            <person name="Xu Q."/>
            <person name="Li N."/>
            <person name="Li G."/>
            <person name="Huang Y."/>
            <person name="Saxena R.K."/>
            <person name="Ji Y."/>
            <person name="Li M."/>
            <person name="Yan X."/>
            <person name="He Y."/>
            <person name="Liu Y."/>
            <person name="Wang X."/>
            <person name="Xiang C."/>
            <person name="Varshney R.K."/>
            <person name="Ding H."/>
            <person name="Gao S."/>
            <person name="Zong X."/>
        </authorList>
    </citation>
    <scope>NUCLEOTIDE SEQUENCE [LARGE SCALE GENOMIC DNA]</scope>
    <source>
        <strain evidence="6 7">cv. Zhongwan 6</strain>
    </source>
</reference>
<keyword evidence="7" id="KW-1185">Reference proteome</keyword>
<feature type="transmembrane region" description="Helical" evidence="5">
    <location>
        <begin position="244"/>
        <end position="264"/>
    </location>
</feature>
<evidence type="ECO:0000256" key="3">
    <source>
        <dbReference type="ARBA" id="ARBA00022989"/>
    </source>
</evidence>
<accession>A0A9D5H043</accession>
<dbReference type="CDD" id="cd16914">
    <property type="entry name" value="EcfT"/>
    <property type="match status" value="1"/>
</dbReference>
<sequence>VWLLVLVVLPARSHIIMRFGLVAYLTLLSVWTLPRNAWMDQLGRVYFLSALLFITTGLGSDGVPALVQPRTPPLAVTGIPNLPVSLTGYSYVISKLGPLTFTRKGLSVGSTVACLTFTVFQSASLCLTTTTPEQLASALRWFMLPLRYIGVSVSEIVLTLLLSLRFISLVFDEVRNIAMGIVSRRVNWKQLTVMETIDIFFNYFRRIFKNIFSHAEQISQAMIARGFKGDVESHKIYFLSESSFGMADVVSLLCLSVVIGAALLSDYYLV</sequence>
<feature type="transmembrane region" description="Helical" evidence="5">
    <location>
        <begin position="105"/>
        <end position="125"/>
    </location>
</feature>
<keyword evidence="4 5" id="KW-0472">Membrane</keyword>
<evidence type="ECO:0000313" key="6">
    <source>
        <dbReference type="EMBL" id="KAI5447347.1"/>
    </source>
</evidence>
<evidence type="ECO:0000256" key="1">
    <source>
        <dbReference type="ARBA" id="ARBA00004141"/>
    </source>
</evidence>
<feature type="transmembrane region" description="Helical" evidence="5">
    <location>
        <begin position="45"/>
        <end position="67"/>
    </location>
</feature>
<evidence type="ECO:0000256" key="2">
    <source>
        <dbReference type="ARBA" id="ARBA00022692"/>
    </source>
</evidence>
<dbReference type="GO" id="GO:0009507">
    <property type="term" value="C:chloroplast"/>
    <property type="evidence" value="ECO:0007669"/>
    <property type="project" value="TreeGrafter"/>
</dbReference>
<evidence type="ECO:0000313" key="7">
    <source>
        <dbReference type="Proteomes" id="UP001058974"/>
    </source>
</evidence>
<dbReference type="InterPro" id="IPR003339">
    <property type="entry name" value="ABC/ECF_trnsptr_transmembrane"/>
</dbReference>
<dbReference type="Gramene" id="Psat01G0498500-T2">
    <property type="protein sequence ID" value="KAI5447347.1"/>
    <property type="gene ID" value="KIW84_014985"/>
</dbReference>
<organism evidence="6 7">
    <name type="scientific">Pisum sativum</name>
    <name type="common">Garden pea</name>
    <name type="synonym">Lathyrus oleraceus</name>
    <dbReference type="NCBI Taxonomy" id="3888"/>
    <lineage>
        <taxon>Eukaryota</taxon>
        <taxon>Viridiplantae</taxon>
        <taxon>Streptophyta</taxon>
        <taxon>Embryophyta</taxon>
        <taxon>Tracheophyta</taxon>
        <taxon>Spermatophyta</taxon>
        <taxon>Magnoliopsida</taxon>
        <taxon>eudicotyledons</taxon>
        <taxon>Gunneridae</taxon>
        <taxon>Pentapetalae</taxon>
        <taxon>rosids</taxon>
        <taxon>fabids</taxon>
        <taxon>Fabales</taxon>
        <taxon>Fabaceae</taxon>
        <taxon>Papilionoideae</taxon>
        <taxon>50 kb inversion clade</taxon>
        <taxon>NPAAA clade</taxon>
        <taxon>Hologalegina</taxon>
        <taxon>IRL clade</taxon>
        <taxon>Fabeae</taxon>
        <taxon>Lathyrus</taxon>
    </lineage>
</organism>
<comment type="caution">
    <text evidence="6">The sequence shown here is derived from an EMBL/GenBank/DDBJ whole genome shotgun (WGS) entry which is preliminary data.</text>
</comment>